<dbReference type="InParanoid" id="A0A6P6XRQ4"/>
<dbReference type="AlphaFoldDB" id="A0A6P6XRQ4"/>
<reference evidence="6" key="1">
    <citation type="submission" date="2025-08" db="UniProtKB">
        <authorList>
            <consortium name="RefSeq"/>
        </authorList>
    </citation>
    <scope>IDENTIFICATION</scope>
    <source>
        <strain evidence="6">Airmid</strain>
    </source>
</reference>
<name>A0A6P6XRQ4_DERPT</name>
<evidence type="ECO:0000256" key="2">
    <source>
        <dbReference type="ARBA" id="ARBA00022525"/>
    </source>
</evidence>
<dbReference type="GO" id="GO:0006952">
    <property type="term" value="P:defense response"/>
    <property type="evidence" value="ECO:0007669"/>
    <property type="project" value="InterPro"/>
</dbReference>
<evidence type="ECO:0000256" key="1">
    <source>
        <dbReference type="ARBA" id="ARBA00004613"/>
    </source>
</evidence>
<keyword evidence="4" id="KW-0732">Signal</keyword>
<proteinExistence type="predicted"/>
<dbReference type="GO" id="GO:0005576">
    <property type="term" value="C:extracellular region"/>
    <property type="evidence" value="ECO:0007669"/>
    <property type="project" value="UniProtKB-SubCell"/>
</dbReference>
<protein>
    <submittedName>
        <fullName evidence="6">Uncharacterized protein LOC113790068</fullName>
    </submittedName>
</protein>
<organism evidence="5 6">
    <name type="scientific">Dermatophagoides pteronyssinus</name>
    <name type="common">European house dust mite</name>
    <dbReference type="NCBI Taxonomy" id="6956"/>
    <lineage>
        <taxon>Eukaryota</taxon>
        <taxon>Metazoa</taxon>
        <taxon>Ecdysozoa</taxon>
        <taxon>Arthropoda</taxon>
        <taxon>Chelicerata</taxon>
        <taxon>Arachnida</taxon>
        <taxon>Acari</taxon>
        <taxon>Acariformes</taxon>
        <taxon>Sarcoptiformes</taxon>
        <taxon>Astigmata</taxon>
        <taxon>Psoroptidia</taxon>
        <taxon>Analgoidea</taxon>
        <taxon>Pyroglyphidae</taxon>
        <taxon>Dermatophagoidinae</taxon>
        <taxon>Dermatophagoides</taxon>
    </lineage>
</organism>
<dbReference type="RefSeq" id="XP_027195483.1">
    <property type="nucleotide sequence ID" value="XM_027339682.1"/>
</dbReference>
<feature type="chain" id="PRO_5027939366" evidence="4">
    <location>
        <begin position="28"/>
        <end position="78"/>
    </location>
</feature>
<dbReference type="OrthoDB" id="10127934at2759"/>
<gene>
    <name evidence="6" type="primary">LOC113790068</name>
</gene>
<evidence type="ECO:0000256" key="3">
    <source>
        <dbReference type="ARBA" id="ARBA00023157"/>
    </source>
</evidence>
<keyword evidence="5" id="KW-1185">Reference proteome</keyword>
<keyword evidence="3" id="KW-1015">Disulfide bond</keyword>
<dbReference type="Proteomes" id="UP000515146">
    <property type="component" value="Unplaced"/>
</dbReference>
<keyword evidence="2" id="KW-0964">Secreted</keyword>
<evidence type="ECO:0000313" key="5">
    <source>
        <dbReference type="Proteomes" id="UP000515146"/>
    </source>
</evidence>
<sequence length="78" mass="8772">MKFFIYHSFFVILGLFLVMMILEPTMANPIPEIQLADSPVADSFDCPLTSLCRKHCQENGFKDGVCQGLLNKDCRCIG</sequence>
<comment type="subcellular location">
    <subcellularLocation>
        <location evidence="1">Secreted</location>
    </subcellularLocation>
</comment>
<dbReference type="SUPFAM" id="SSF57095">
    <property type="entry name" value="Scorpion toxin-like"/>
    <property type="match status" value="1"/>
</dbReference>
<dbReference type="InterPro" id="IPR036574">
    <property type="entry name" value="Scorpion_toxin-like_sf"/>
</dbReference>
<dbReference type="CDD" id="cd00107">
    <property type="entry name" value="Knot1"/>
    <property type="match status" value="1"/>
</dbReference>
<feature type="signal peptide" evidence="4">
    <location>
        <begin position="1"/>
        <end position="27"/>
    </location>
</feature>
<accession>A0A6P6XRQ4</accession>
<dbReference type="KEGG" id="dpte:113790068"/>
<dbReference type="InterPro" id="IPR003614">
    <property type="entry name" value="Knottins"/>
</dbReference>
<evidence type="ECO:0000313" key="6">
    <source>
        <dbReference type="RefSeq" id="XP_027195483.1"/>
    </source>
</evidence>
<evidence type="ECO:0000256" key="4">
    <source>
        <dbReference type="SAM" id="SignalP"/>
    </source>
</evidence>